<evidence type="ECO:0000256" key="4">
    <source>
        <dbReference type="ARBA" id="ARBA00022964"/>
    </source>
</evidence>
<keyword evidence="4" id="KW-0223">Dioxygenase</keyword>
<evidence type="ECO:0000256" key="6">
    <source>
        <dbReference type="ARBA" id="ARBA00023004"/>
    </source>
</evidence>
<evidence type="ECO:0000256" key="2">
    <source>
        <dbReference type="ARBA" id="ARBA00022723"/>
    </source>
</evidence>
<keyword evidence="5" id="KW-0560">Oxidoreductase</keyword>
<gene>
    <name evidence="8" type="ORF">J0A65_15610</name>
</gene>
<dbReference type="PROSITE" id="PS51471">
    <property type="entry name" value="FE2OG_OXY"/>
    <property type="match status" value="1"/>
</dbReference>
<evidence type="ECO:0000313" key="9">
    <source>
        <dbReference type="Proteomes" id="UP000663992"/>
    </source>
</evidence>
<reference evidence="8 9" key="1">
    <citation type="submission" date="2021-03" db="EMBL/GenBank/DDBJ databases">
        <title>novel species isolated from a fishpond in China.</title>
        <authorList>
            <person name="Lu H."/>
            <person name="Cai Z."/>
        </authorList>
    </citation>
    <scope>NUCLEOTIDE SEQUENCE [LARGE SCALE GENOMIC DNA]</scope>
    <source>
        <strain evidence="8 9">Y57</strain>
    </source>
</reference>
<dbReference type="InterPro" id="IPR006620">
    <property type="entry name" value="Pro_4_hyd_alph"/>
</dbReference>
<keyword evidence="3" id="KW-0847">Vitamin C</keyword>
<dbReference type="PANTHER" id="PTHR12117:SF0">
    <property type="entry name" value="PROLYL 3-HYDROXYLASE OGFOD1"/>
    <property type="match status" value="1"/>
</dbReference>
<evidence type="ECO:0000256" key="5">
    <source>
        <dbReference type="ARBA" id="ARBA00023002"/>
    </source>
</evidence>
<feature type="domain" description="Fe2OG dioxygenase" evidence="7">
    <location>
        <begin position="136"/>
        <end position="234"/>
    </location>
</feature>
<dbReference type="InterPro" id="IPR039558">
    <property type="entry name" value="TPA1/OFD1_N"/>
</dbReference>
<dbReference type="Pfam" id="PF13661">
    <property type="entry name" value="2OG-FeII_Oxy_4"/>
    <property type="match status" value="1"/>
</dbReference>
<dbReference type="Proteomes" id="UP000663992">
    <property type="component" value="Unassembled WGS sequence"/>
</dbReference>
<proteinExistence type="predicted"/>
<dbReference type="SMART" id="SM00702">
    <property type="entry name" value="P4Hc"/>
    <property type="match status" value="1"/>
</dbReference>
<sequence>MQLNSQVNVQAAQSEIRQQGRTRLANFLNSDDLSALCREVDAINQWNLVSRLQGRHLDLDAQAMQGISSAQRQEFYRRLAEEPGFTYLFENYPIYDKWHSGALKATTPQLAKVFTLLNSAPVLQLMRELLDAPDIGFADAQLTRYRAGHFLDKHDDAVEGKSRVAAYVLSLSHGWQPQWGGALEFYHPDGSVSERFLPQLNTLSLFAVPVPHAVTRVKADIQAHRLSITGWFRCGEDPGP</sequence>
<evidence type="ECO:0000259" key="7">
    <source>
        <dbReference type="PROSITE" id="PS51471"/>
    </source>
</evidence>
<evidence type="ECO:0000256" key="3">
    <source>
        <dbReference type="ARBA" id="ARBA00022896"/>
    </source>
</evidence>
<dbReference type="RefSeq" id="WP_206595255.1">
    <property type="nucleotide sequence ID" value="NZ_JAFKCS010000017.1"/>
</dbReference>
<keyword evidence="2" id="KW-0479">Metal-binding</keyword>
<dbReference type="Gene3D" id="2.60.120.620">
    <property type="entry name" value="q2cbj1_9rhob like domain"/>
    <property type="match status" value="1"/>
</dbReference>
<accession>A0ABS3CW15</accession>
<name>A0ABS3CW15_9ALTE</name>
<organism evidence="8 9">
    <name type="scientific">Bowmanella yangjiangensis</name>
    <dbReference type="NCBI Taxonomy" id="2811230"/>
    <lineage>
        <taxon>Bacteria</taxon>
        <taxon>Pseudomonadati</taxon>
        <taxon>Pseudomonadota</taxon>
        <taxon>Gammaproteobacteria</taxon>
        <taxon>Alteromonadales</taxon>
        <taxon>Alteromonadaceae</taxon>
        <taxon>Bowmanella</taxon>
    </lineage>
</organism>
<comment type="caution">
    <text evidence="8">The sequence shown here is derived from an EMBL/GenBank/DDBJ whole genome shotgun (WGS) entry which is preliminary data.</text>
</comment>
<dbReference type="InterPro" id="IPR005123">
    <property type="entry name" value="Oxoglu/Fe-dep_dioxygenase_dom"/>
</dbReference>
<comment type="cofactor">
    <cofactor evidence="1">
        <name>L-ascorbate</name>
        <dbReference type="ChEBI" id="CHEBI:38290"/>
    </cofactor>
</comment>
<dbReference type="EMBL" id="JAFKCS010000017">
    <property type="protein sequence ID" value="MBN7821300.1"/>
    <property type="molecule type" value="Genomic_DNA"/>
</dbReference>
<evidence type="ECO:0000313" key="8">
    <source>
        <dbReference type="EMBL" id="MBN7821300.1"/>
    </source>
</evidence>
<dbReference type="PANTHER" id="PTHR12117">
    <property type="entry name" value="HISTONE ACETYLTRANSFERASE COMPLEX"/>
    <property type="match status" value="1"/>
</dbReference>
<protein>
    <submittedName>
        <fullName evidence="8">2OG-Fe(II) oxygenase</fullName>
    </submittedName>
</protein>
<keyword evidence="6" id="KW-0408">Iron</keyword>
<dbReference type="InterPro" id="IPR051842">
    <property type="entry name" value="uS12_prolyl_hydroxylase"/>
</dbReference>
<keyword evidence="9" id="KW-1185">Reference proteome</keyword>
<evidence type="ECO:0000256" key="1">
    <source>
        <dbReference type="ARBA" id="ARBA00001961"/>
    </source>
</evidence>